<sequence length="155" mass="16824">MQLQTRLALAFGAIASVTAVHNVTFTNNCDTELTPTWSSGSDLRKGVLLAVGATAQYVIPETYFGATFYAQDGSCTEPGGAGCTSFHCTLPATNPNNECYLKVADGFNVPLRFQLNNGCVARRTCWDETCKEVDRIACRAHQFGIELTFCPPDRT</sequence>
<feature type="signal peptide" evidence="1">
    <location>
        <begin position="1"/>
        <end position="19"/>
    </location>
</feature>
<evidence type="ECO:0008006" key="4">
    <source>
        <dbReference type="Google" id="ProtNLM"/>
    </source>
</evidence>
<accession>A0A5C3QLQ4</accession>
<evidence type="ECO:0000256" key="1">
    <source>
        <dbReference type="SAM" id="SignalP"/>
    </source>
</evidence>
<dbReference type="Proteomes" id="UP000305067">
    <property type="component" value="Unassembled WGS sequence"/>
</dbReference>
<protein>
    <recommendedName>
        <fullName evidence="4">Thaumatin</fullName>
    </recommendedName>
</protein>
<gene>
    <name evidence="2" type="ORF">BDV98DRAFT_657418</name>
</gene>
<dbReference type="InterPro" id="IPR037176">
    <property type="entry name" value="Osmotin/thaumatin-like_sf"/>
</dbReference>
<dbReference type="AlphaFoldDB" id="A0A5C3QLQ4"/>
<feature type="chain" id="PRO_5022926318" description="Thaumatin" evidence="1">
    <location>
        <begin position="20"/>
        <end position="155"/>
    </location>
</feature>
<dbReference type="Gene3D" id="2.60.110.10">
    <property type="entry name" value="Thaumatin"/>
    <property type="match status" value="1"/>
</dbReference>
<organism evidence="2 3">
    <name type="scientific">Pterulicium gracile</name>
    <dbReference type="NCBI Taxonomy" id="1884261"/>
    <lineage>
        <taxon>Eukaryota</taxon>
        <taxon>Fungi</taxon>
        <taxon>Dikarya</taxon>
        <taxon>Basidiomycota</taxon>
        <taxon>Agaricomycotina</taxon>
        <taxon>Agaricomycetes</taxon>
        <taxon>Agaricomycetidae</taxon>
        <taxon>Agaricales</taxon>
        <taxon>Pleurotineae</taxon>
        <taxon>Pterulaceae</taxon>
        <taxon>Pterulicium</taxon>
    </lineage>
</organism>
<evidence type="ECO:0000313" key="3">
    <source>
        <dbReference type="Proteomes" id="UP000305067"/>
    </source>
</evidence>
<dbReference type="OrthoDB" id="3326116at2759"/>
<evidence type="ECO:0000313" key="2">
    <source>
        <dbReference type="EMBL" id="TFK99303.1"/>
    </source>
</evidence>
<keyword evidence="1" id="KW-0732">Signal</keyword>
<dbReference type="EMBL" id="ML178834">
    <property type="protein sequence ID" value="TFK99303.1"/>
    <property type="molecule type" value="Genomic_DNA"/>
</dbReference>
<name>A0A5C3QLQ4_9AGAR</name>
<keyword evidence="3" id="KW-1185">Reference proteome</keyword>
<dbReference type="SUPFAM" id="SSF49870">
    <property type="entry name" value="Osmotin, thaumatin-like protein"/>
    <property type="match status" value="1"/>
</dbReference>
<proteinExistence type="predicted"/>
<reference evidence="2 3" key="1">
    <citation type="journal article" date="2019" name="Nat. Ecol. Evol.">
        <title>Megaphylogeny resolves global patterns of mushroom evolution.</title>
        <authorList>
            <person name="Varga T."/>
            <person name="Krizsan K."/>
            <person name="Foldi C."/>
            <person name="Dima B."/>
            <person name="Sanchez-Garcia M."/>
            <person name="Sanchez-Ramirez S."/>
            <person name="Szollosi G.J."/>
            <person name="Szarkandi J.G."/>
            <person name="Papp V."/>
            <person name="Albert L."/>
            <person name="Andreopoulos W."/>
            <person name="Angelini C."/>
            <person name="Antonin V."/>
            <person name="Barry K.W."/>
            <person name="Bougher N.L."/>
            <person name="Buchanan P."/>
            <person name="Buyck B."/>
            <person name="Bense V."/>
            <person name="Catcheside P."/>
            <person name="Chovatia M."/>
            <person name="Cooper J."/>
            <person name="Damon W."/>
            <person name="Desjardin D."/>
            <person name="Finy P."/>
            <person name="Geml J."/>
            <person name="Haridas S."/>
            <person name="Hughes K."/>
            <person name="Justo A."/>
            <person name="Karasinski D."/>
            <person name="Kautmanova I."/>
            <person name="Kiss B."/>
            <person name="Kocsube S."/>
            <person name="Kotiranta H."/>
            <person name="LaButti K.M."/>
            <person name="Lechner B.E."/>
            <person name="Liimatainen K."/>
            <person name="Lipzen A."/>
            <person name="Lukacs Z."/>
            <person name="Mihaltcheva S."/>
            <person name="Morgado L.N."/>
            <person name="Niskanen T."/>
            <person name="Noordeloos M.E."/>
            <person name="Ohm R.A."/>
            <person name="Ortiz-Santana B."/>
            <person name="Ovrebo C."/>
            <person name="Racz N."/>
            <person name="Riley R."/>
            <person name="Savchenko A."/>
            <person name="Shiryaev A."/>
            <person name="Soop K."/>
            <person name="Spirin V."/>
            <person name="Szebenyi C."/>
            <person name="Tomsovsky M."/>
            <person name="Tulloss R.E."/>
            <person name="Uehling J."/>
            <person name="Grigoriev I.V."/>
            <person name="Vagvolgyi C."/>
            <person name="Papp T."/>
            <person name="Martin F.M."/>
            <person name="Miettinen O."/>
            <person name="Hibbett D.S."/>
            <person name="Nagy L.G."/>
        </authorList>
    </citation>
    <scope>NUCLEOTIDE SEQUENCE [LARGE SCALE GENOMIC DNA]</scope>
    <source>
        <strain evidence="2 3">CBS 309.79</strain>
    </source>
</reference>